<dbReference type="Proteomes" id="UP000298663">
    <property type="component" value="Unassembled WGS sequence"/>
</dbReference>
<dbReference type="AlphaFoldDB" id="A0A4U5MIW9"/>
<protein>
    <submittedName>
        <fullName evidence="1">Uncharacterized protein</fullName>
    </submittedName>
</protein>
<evidence type="ECO:0000313" key="1">
    <source>
        <dbReference type="EMBL" id="TKR69319.1"/>
    </source>
</evidence>
<keyword evidence="2" id="KW-1185">Reference proteome</keyword>
<organism evidence="1 2">
    <name type="scientific">Steinernema carpocapsae</name>
    <name type="common">Entomopathogenic nematode</name>
    <dbReference type="NCBI Taxonomy" id="34508"/>
    <lineage>
        <taxon>Eukaryota</taxon>
        <taxon>Metazoa</taxon>
        <taxon>Ecdysozoa</taxon>
        <taxon>Nematoda</taxon>
        <taxon>Chromadorea</taxon>
        <taxon>Rhabditida</taxon>
        <taxon>Tylenchina</taxon>
        <taxon>Panagrolaimomorpha</taxon>
        <taxon>Strongyloidoidea</taxon>
        <taxon>Steinernematidae</taxon>
        <taxon>Steinernema</taxon>
    </lineage>
</organism>
<reference evidence="1 2" key="1">
    <citation type="journal article" date="2015" name="Genome Biol.">
        <title>Comparative genomics of Steinernema reveals deeply conserved gene regulatory networks.</title>
        <authorList>
            <person name="Dillman A.R."/>
            <person name="Macchietto M."/>
            <person name="Porter C.F."/>
            <person name="Rogers A."/>
            <person name="Williams B."/>
            <person name="Antoshechkin I."/>
            <person name="Lee M.M."/>
            <person name="Goodwin Z."/>
            <person name="Lu X."/>
            <person name="Lewis E.E."/>
            <person name="Goodrich-Blair H."/>
            <person name="Stock S.P."/>
            <person name="Adams B.J."/>
            <person name="Sternberg P.W."/>
            <person name="Mortazavi A."/>
        </authorList>
    </citation>
    <scope>NUCLEOTIDE SEQUENCE [LARGE SCALE GENOMIC DNA]</scope>
    <source>
        <strain evidence="1 2">ALL</strain>
    </source>
</reference>
<comment type="caution">
    <text evidence="1">The sequence shown here is derived from an EMBL/GenBank/DDBJ whole genome shotgun (WGS) entry which is preliminary data.</text>
</comment>
<name>A0A4U5MIW9_STECR</name>
<sequence>MGVTSIKRLVVWDTEPQTICQQNWSSKTLLLKSKMHVRNYMEKSYIKHWNGQLTLYSKSKSSFDRKQENS</sequence>
<evidence type="ECO:0000313" key="2">
    <source>
        <dbReference type="Proteomes" id="UP000298663"/>
    </source>
</evidence>
<proteinExistence type="predicted"/>
<accession>A0A4U5MIW9</accession>
<gene>
    <name evidence="1" type="ORF">L596_021495</name>
</gene>
<dbReference type="EMBL" id="AZBU02000007">
    <property type="protein sequence ID" value="TKR69319.1"/>
    <property type="molecule type" value="Genomic_DNA"/>
</dbReference>
<reference evidence="1 2" key="2">
    <citation type="journal article" date="2019" name="G3 (Bethesda)">
        <title>Hybrid Assembly of the Genome of the Entomopathogenic Nematode Steinernema carpocapsae Identifies the X-Chromosome.</title>
        <authorList>
            <person name="Serra L."/>
            <person name="Macchietto M."/>
            <person name="Macias-Munoz A."/>
            <person name="McGill C.J."/>
            <person name="Rodriguez I.M."/>
            <person name="Rodriguez B."/>
            <person name="Murad R."/>
            <person name="Mortazavi A."/>
        </authorList>
    </citation>
    <scope>NUCLEOTIDE SEQUENCE [LARGE SCALE GENOMIC DNA]</scope>
    <source>
        <strain evidence="1 2">ALL</strain>
    </source>
</reference>